<dbReference type="InterPro" id="IPR035911">
    <property type="entry name" value="MurE/MurF_N"/>
</dbReference>
<dbReference type="STRING" id="1218173.BALCAV_0212695"/>
<comment type="caution">
    <text evidence="15">Lacks conserved residue(s) required for the propagation of feature annotation.</text>
</comment>
<dbReference type="GO" id="GO:0005737">
    <property type="term" value="C:cytoplasm"/>
    <property type="evidence" value="ECO:0007669"/>
    <property type="project" value="UniProtKB-SubCell"/>
</dbReference>
<evidence type="ECO:0000313" key="20">
    <source>
        <dbReference type="EMBL" id="KGA97016.1"/>
    </source>
</evidence>
<proteinExistence type="inferred from homology"/>
<keyword evidence="6 15" id="KW-0131">Cell cycle</keyword>
<dbReference type="UniPathway" id="UPA00219"/>
<dbReference type="eggNOG" id="COG0769">
    <property type="taxonomic scope" value="Bacteria"/>
</dbReference>
<reference evidence="20 21" key="1">
    <citation type="journal article" date="2014" name="Genome Announc.">
        <title>Draft Genome Sequence of Bacillus alcalophilus AV1934, a Classic Alkaliphile Isolated from Human Feces in 1934.</title>
        <authorList>
            <person name="Attie O."/>
            <person name="Jayaprakash A."/>
            <person name="Shah H."/>
            <person name="Paulsen I.T."/>
            <person name="Morino M."/>
            <person name="Takahashi Y."/>
            <person name="Narumi I."/>
            <person name="Sachidanandam R."/>
            <person name="Satoh K."/>
            <person name="Ito M."/>
            <person name="Krulwich T.A."/>
        </authorList>
    </citation>
    <scope>NUCLEOTIDE SEQUENCE [LARGE SCALE GENOMIC DNA]</scope>
    <source>
        <strain evidence="20 21">AV1934</strain>
    </source>
</reference>
<gene>
    <name evidence="15" type="primary">murE</name>
    <name evidence="20" type="ORF">BALCAV_0212695</name>
</gene>
<evidence type="ECO:0000256" key="12">
    <source>
        <dbReference type="ARBA" id="ARBA00075482"/>
    </source>
</evidence>
<sequence>MKLSELMNVIPFLEIDLKADPLIEKVEMDNREVSANTLFICINGYTVDGHDFAESAVERGAVAVLAERPLALDVPVIVVSDTKRMMARIANHFYDYPTKKFNLIGVTGTNGKTSTTLILEHIFKEAKKTTGVIGTMYAKVGEEIVKTKNTTPESLTLQQTFHKMVEANVETAFMEVSSHALDYGRVHGCDFNVAVFTNLTPDHLDYHQTMEAYLFAKGLLFAQLGNAYENKFAILNADDPASKKLMKMTSANLLTYGIDNEASITAQNIRLSAKGTSFDLFIFNQSYAIDVSLIGKFNVYNLLAAVASSYVSGLPIETIVRSLATVKGISGRFETVRASEKQDFTVVVDYAHTSDSLKNVLETVNELAPSDIKVVVGCGGDRDRTKRPVMAQIATKFATEAIFTSDNPRSEDPKQILIDMTSSLKDTNYQVIVDRKEAIEQAIASAKKGDIIVIAGKGHETYQQFADKTIHFDDREVAFDAIKERI</sequence>
<keyword evidence="4 15" id="KW-0133">Cell shape</keyword>
<comment type="pathway">
    <text evidence="1 15 16">Cell wall biogenesis; peptidoglycan biosynthesis.</text>
</comment>
<comment type="PTM">
    <text evidence="15">Carboxylation is probably crucial for Mg(2+) binding and, consequently, for the gamma-phosphate positioning of ATP.</text>
</comment>
<dbReference type="Gene3D" id="3.40.1190.10">
    <property type="entry name" value="Mur-like, catalytic domain"/>
    <property type="match status" value="1"/>
</dbReference>
<keyword evidence="21" id="KW-1185">Reference proteome</keyword>
<protein>
    <recommendedName>
        <fullName evidence="11 15">UDP-N-acetylmuramoyl-L-alanyl-D-glutamate--2,6-diaminopimelate ligase</fullName>
        <ecNumber evidence="10 15">6.3.2.13</ecNumber>
    </recommendedName>
    <alternativeName>
        <fullName evidence="12 15">Meso-A2pm-adding enzyme</fullName>
    </alternativeName>
    <alternativeName>
        <fullName evidence="13 15">Meso-diaminopimelate-adding enzyme</fullName>
    </alternativeName>
    <alternativeName>
        <fullName evidence="14 15">UDP-MurNAc-L-Ala-D-Glu:meso-diaminopimelate ligase</fullName>
    </alternativeName>
    <alternativeName>
        <fullName evidence="15">UDP-MurNAc-tripeptide synthetase</fullName>
    </alternativeName>
    <alternativeName>
        <fullName evidence="15">UDP-N-acetylmuramyl-tripeptide synthetase</fullName>
    </alternativeName>
</protein>
<evidence type="ECO:0000259" key="18">
    <source>
        <dbReference type="Pfam" id="PF02875"/>
    </source>
</evidence>
<dbReference type="InterPro" id="IPR013221">
    <property type="entry name" value="Mur_ligase_cen"/>
</dbReference>
<comment type="caution">
    <text evidence="20">The sequence shown here is derived from an EMBL/GenBank/DDBJ whole genome shotgun (WGS) entry which is preliminary data.</text>
</comment>
<keyword evidence="15" id="KW-0547">Nucleotide-binding</keyword>
<dbReference type="GO" id="GO:0009252">
    <property type="term" value="P:peptidoglycan biosynthetic process"/>
    <property type="evidence" value="ECO:0007669"/>
    <property type="project" value="UniProtKB-UniRule"/>
</dbReference>
<dbReference type="InterPro" id="IPR036565">
    <property type="entry name" value="Mur-like_cat_sf"/>
</dbReference>
<evidence type="ECO:0000256" key="7">
    <source>
        <dbReference type="ARBA" id="ARBA00023316"/>
    </source>
</evidence>
<evidence type="ECO:0000256" key="9">
    <source>
        <dbReference type="ARBA" id="ARBA00056782"/>
    </source>
</evidence>
<dbReference type="NCBIfam" id="NF001126">
    <property type="entry name" value="PRK00139.1-4"/>
    <property type="match status" value="1"/>
</dbReference>
<evidence type="ECO:0000256" key="1">
    <source>
        <dbReference type="ARBA" id="ARBA00004752"/>
    </source>
</evidence>
<evidence type="ECO:0000256" key="8">
    <source>
        <dbReference type="ARBA" id="ARBA00050251"/>
    </source>
</evidence>
<keyword evidence="15" id="KW-0460">Magnesium</keyword>
<comment type="similarity">
    <text evidence="2 15">Belongs to the MurCDEF family. MurE subfamily.</text>
</comment>
<dbReference type="GO" id="GO:0008360">
    <property type="term" value="P:regulation of cell shape"/>
    <property type="evidence" value="ECO:0007669"/>
    <property type="project" value="UniProtKB-KW"/>
</dbReference>
<dbReference type="EMBL" id="ALPT02000039">
    <property type="protein sequence ID" value="KGA97016.1"/>
    <property type="molecule type" value="Genomic_DNA"/>
</dbReference>
<dbReference type="InterPro" id="IPR000713">
    <property type="entry name" value="Mur_ligase_N"/>
</dbReference>
<feature type="binding site" evidence="15">
    <location>
        <position position="149"/>
    </location>
    <ligand>
        <name>UDP-N-acetyl-alpha-D-muramoyl-L-alanyl-D-glutamate</name>
        <dbReference type="ChEBI" id="CHEBI:83900"/>
    </ligand>
</feature>
<dbReference type="OrthoDB" id="9800958at2"/>
<dbReference type="GO" id="GO:0000287">
    <property type="term" value="F:magnesium ion binding"/>
    <property type="evidence" value="ECO:0007669"/>
    <property type="project" value="UniProtKB-UniRule"/>
</dbReference>
<evidence type="ECO:0000256" key="5">
    <source>
        <dbReference type="ARBA" id="ARBA00022984"/>
    </source>
</evidence>
<feature type="binding site" evidence="15">
    <location>
        <position position="185"/>
    </location>
    <ligand>
        <name>UDP-N-acetyl-alpha-D-muramoyl-L-alanyl-D-glutamate</name>
        <dbReference type="ChEBI" id="CHEBI:83900"/>
    </ligand>
</feature>
<name>A0A094WJJ7_ALKAL</name>
<dbReference type="GO" id="GO:0005524">
    <property type="term" value="F:ATP binding"/>
    <property type="evidence" value="ECO:0007669"/>
    <property type="project" value="UniProtKB-UniRule"/>
</dbReference>
<evidence type="ECO:0000256" key="11">
    <source>
        <dbReference type="ARBA" id="ARBA00072883"/>
    </source>
</evidence>
<dbReference type="SUPFAM" id="SSF53244">
    <property type="entry name" value="MurD-like peptide ligases, peptide-binding domain"/>
    <property type="match status" value="1"/>
</dbReference>
<organism evidence="20 21">
    <name type="scientific">Alkalihalobacillus alcalophilus ATCC 27647 = CGMCC 1.3604</name>
    <dbReference type="NCBI Taxonomy" id="1218173"/>
    <lineage>
        <taxon>Bacteria</taxon>
        <taxon>Bacillati</taxon>
        <taxon>Bacillota</taxon>
        <taxon>Bacilli</taxon>
        <taxon>Bacillales</taxon>
        <taxon>Bacillaceae</taxon>
        <taxon>Alkalihalobacillus</taxon>
    </lineage>
</organism>
<feature type="binding site" evidence="15">
    <location>
        <begin position="406"/>
        <end position="409"/>
    </location>
    <ligand>
        <name>meso-2,6-diaminopimelate</name>
        <dbReference type="ChEBI" id="CHEBI:57791"/>
    </ligand>
</feature>
<keyword evidence="15" id="KW-0067">ATP-binding</keyword>
<feature type="binding site" evidence="15">
    <location>
        <position position="456"/>
    </location>
    <ligand>
        <name>meso-2,6-diaminopimelate</name>
        <dbReference type="ChEBI" id="CHEBI:57791"/>
    </ligand>
</feature>
<dbReference type="Gene3D" id="3.90.190.20">
    <property type="entry name" value="Mur ligase, C-terminal domain"/>
    <property type="match status" value="1"/>
</dbReference>
<evidence type="ECO:0000313" key="21">
    <source>
        <dbReference type="Proteomes" id="UP000002754"/>
    </source>
</evidence>
<feature type="domain" description="Mur ligase central" evidence="19">
    <location>
        <begin position="106"/>
        <end position="308"/>
    </location>
</feature>
<dbReference type="PANTHER" id="PTHR23135">
    <property type="entry name" value="MUR LIGASE FAMILY MEMBER"/>
    <property type="match status" value="1"/>
</dbReference>
<keyword evidence="7 15" id="KW-0961">Cell wall biogenesis/degradation</keyword>
<feature type="binding site" evidence="15">
    <location>
        <begin position="108"/>
        <end position="114"/>
    </location>
    <ligand>
        <name>ATP</name>
        <dbReference type="ChEBI" id="CHEBI:30616"/>
    </ligand>
</feature>
<feature type="binding site" evidence="15">
    <location>
        <position position="382"/>
    </location>
    <ligand>
        <name>meso-2,6-diaminopimelate</name>
        <dbReference type="ChEBI" id="CHEBI:57791"/>
    </ligand>
</feature>
<evidence type="ECO:0000256" key="3">
    <source>
        <dbReference type="ARBA" id="ARBA00022618"/>
    </source>
</evidence>
<evidence type="ECO:0000256" key="2">
    <source>
        <dbReference type="ARBA" id="ARBA00005898"/>
    </source>
</evidence>
<feature type="binding site" evidence="15">
    <location>
        <begin position="150"/>
        <end position="151"/>
    </location>
    <ligand>
        <name>UDP-N-acetyl-alpha-D-muramoyl-L-alanyl-D-glutamate</name>
        <dbReference type="ChEBI" id="CHEBI:83900"/>
    </ligand>
</feature>
<evidence type="ECO:0000256" key="14">
    <source>
        <dbReference type="ARBA" id="ARBA00081560"/>
    </source>
</evidence>
<dbReference type="SUPFAM" id="SSF63418">
    <property type="entry name" value="MurE/MurF N-terminal domain"/>
    <property type="match status" value="1"/>
</dbReference>
<keyword evidence="15 20" id="KW-0436">Ligase</keyword>
<dbReference type="GO" id="GO:0051301">
    <property type="term" value="P:cell division"/>
    <property type="evidence" value="ECO:0007669"/>
    <property type="project" value="UniProtKB-KW"/>
</dbReference>
<dbReference type="Pfam" id="PF01225">
    <property type="entry name" value="Mur_ligase"/>
    <property type="match status" value="1"/>
</dbReference>
<evidence type="ECO:0000259" key="17">
    <source>
        <dbReference type="Pfam" id="PF01225"/>
    </source>
</evidence>
<dbReference type="InterPro" id="IPR005761">
    <property type="entry name" value="UDP-N-AcMur-Glu-dNH2Pim_ligase"/>
</dbReference>
<evidence type="ECO:0000256" key="16">
    <source>
        <dbReference type="RuleBase" id="RU004135"/>
    </source>
</evidence>
<feature type="short sequence motif" description="Meso-diaminopimelate recognition motif" evidence="15">
    <location>
        <begin position="406"/>
        <end position="409"/>
    </location>
</feature>
<evidence type="ECO:0000256" key="13">
    <source>
        <dbReference type="ARBA" id="ARBA00076158"/>
    </source>
</evidence>
<keyword evidence="3 15" id="KW-0132">Cell division</keyword>
<feature type="binding site" evidence="15">
    <location>
        <position position="460"/>
    </location>
    <ligand>
        <name>meso-2,6-diaminopimelate</name>
        <dbReference type="ChEBI" id="CHEBI:57791"/>
    </ligand>
</feature>
<feature type="modified residue" description="N6-carboxylysine" evidence="15">
    <location>
        <position position="217"/>
    </location>
</feature>
<dbReference type="FunFam" id="3.90.190.20:FF:000006">
    <property type="entry name" value="UDP-N-acetylmuramoyl-L-alanyl-D-glutamate--2,6-diaminopimelate ligase"/>
    <property type="match status" value="1"/>
</dbReference>
<dbReference type="PANTHER" id="PTHR23135:SF4">
    <property type="entry name" value="UDP-N-ACETYLMURAMOYL-L-ALANYL-D-GLUTAMATE--2,6-DIAMINOPIMELATE LIGASE MURE HOMOLOG, CHLOROPLASTIC"/>
    <property type="match status" value="1"/>
</dbReference>
<dbReference type="NCBIfam" id="TIGR01085">
    <property type="entry name" value="murE"/>
    <property type="match status" value="1"/>
</dbReference>
<evidence type="ECO:0000256" key="10">
    <source>
        <dbReference type="ARBA" id="ARBA00066633"/>
    </source>
</evidence>
<keyword evidence="5 15" id="KW-0573">Peptidoglycan synthesis</keyword>
<evidence type="ECO:0000259" key="19">
    <source>
        <dbReference type="Pfam" id="PF08245"/>
    </source>
</evidence>
<dbReference type="SUPFAM" id="SSF53623">
    <property type="entry name" value="MurD-like peptide ligases, catalytic domain"/>
    <property type="match status" value="1"/>
</dbReference>
<evidence type="ECO:0000256" key="15">
    <source>
        <dbReference type="HAMAP-Rule" id="MF_00208"/>
    </source>
</evidence>
<dbReference type="Pfam" id="PF08245">
    <property type="entry name" value="Mur_ligase_M"/>
    <property type="match status" value="1"/>
</dbReference>
<comment type="function">
    <text evidence="9 15">Catalyzes the addition of meso-diaminopimelic acid to the nucleotide precursor UDP-N-acetylmuramoyl-L-alanyl-D-glutamate (UMAG) in the biosynthesis of bacterial cell-wall peptidoglycan.</text>
</comment>
<comment type="subcellular location">
    <subcellularLocation>
        <location evidence="15 16">Cytoplasm</location>
    </subcellularLocation>
</comment>
<dbReference type="HAMAP" id="MF_00208">
    <property type="entry name" value="MurE"/>
    <property type="match status" value="1"/>
</dbReference>
<evidence type="ECO:0000256" key="4">
    <source>
        <dbReference type="ARBA" id="ARBA00022960"/>
    </source>
</evidence>
<feature type="binding site" evidence="15">
    <location>
        <position position="177"/>
    </location>
    <ligand>
        <name>UDP-N-acetyl-alpha-D-muramoyl-L-alanyl-D-glutamate</name>
        <dbReference type="ChEBI" id="CHEBI:83900"/>
    </ligand>
</feature>
<dbReference type="Pfam" id="PF02875">
    <property type="entry name" value="Mur_ligase_C"/>
    <property type="match status" value="1"/>
</dbReference>
<keyword evidence="15" id="KW-0963">Cytoplasm</keyword>
<dbReference type="EC" id="6.3.2.13" evidence="10 15"/>
<accession>A0A094WJJ7</accession>
<dbReference type="Gene3D" id="3.40.1390.10">
    <property type="entry name" value="MurE/MurF, N-terminal domain"/>
    <property type="match status" value="1"/>
</dbReference>
<dbReference type="GO" id="GO:0008765">
    <property type="term" value="F:UDP-N-acetylmuramoylalanyl-D-glutamate-2,6-diaminopimelate ligase activity"/>
    <property type="evidence" value="ECO:0007669"/>
    <property type="project" value="UniProtKB-UniRule"/>
</dbReference>
<feature type="domain" description="Mur ligase N-terminal catalytic" evidence="17">
    <location>
        <begin position="23"/>
        <end position="94"/>
    </location>
</feature>
<dbReference type="NCBIfam" id="NF001124">
    <property type="entry name" value="PRK00139.1-2"/>
    <property type="match status" value="1"/>
</dbReference>
<dbReference type="AlphaFoldDB" id="A0A094WJJ7"/>
<feature type="domain" description="Mur ligase C-terminal" evidence="18">
    <location>
        <begin position="331"/>
        <end position="458"/>
    </location>
</feature>
<dbReference type="InterPro" id="IPR036615">
    <property type="entry name" value="Mur_ligase_C_dom_sf"/>
</dbReference>
<evidence type="ECO:0000256" key="6">
    <source>
        <dbReference type="ARBA" id="ARBA00023306"/>
    </source>
</evidence>
<dbReference type="GO" id="GO:0071555">
    <property type="term" value="P:cell wall organization"/>
    <property type="evidence" value="ECO:0007669"/>
    <property type="project" value="UniProtKB-KW"/>
</dbReference>
<comment type="catalytic activity">
    <reaction evidence="8 15">
        <text>UDP-N-acetyl-alpha-D-muramoyl-L-alanyl-D-glutamate + meso-2,6-diaminopimelate + ATP = UDP-N-acetyl-alpha-D-muramoyl-L-alanyl-gamma-D-glutamyl-meso-2,6-diaminopimelate + ADP + phosphate + H(+)</text>
        <dbReference type="Rhea" id="RHEA:23676"/>
        <dbReference type="ChEBI" id="CHEBI:15378"/>
        <dbReference type="ChEBI" id="CHEBI:30616"/>
        <dbReference type="ChEBI" id="CHEBI:43474"/>
        <dbReference type="ChEBI" id="CHEBI:57791"/>
        <dbReference type="ChEBI" id="CHEBI:83900"/>
        <dbReference type="ChEBI" id="CHEBI:83905"/>
        <dbReference type="ChEBI" id="CHEBI:456216"/>
        <dbReference type="EC" id="6.3.2.13"/>
    </reaction>
</comment>
<dbReference type="InterPro" id="IPR004101">
    <property type="entry name" value="Mur_ligase_C"/>
</dbReference>
<dbReference type="Proteomes" id="UP000002754">
    <property type="component" value="Unassembled WGS sequence"/>
</dbReference>
<comment type="cofactor">
    <cofactor evidence="15">
        <name>Mg(2+)</name>
        <dbReference type="ChEBI" id="CHEBI:18420"/>
    </cofactor>
</comment>